<dbReference type="Pfam" id="PF08245">
    <property type="entry name" value="Mur_ligase_M"/>
    <property type="match status" value="1"/>
</dbReference>
<dbReference type="SUPFAM" id="SSF53623">
    <property type="entry name" value="MurD-like peptide ligases, catalytic domain"/>
    <property type="match status" value="1"/>
</dbReference>
<organism evidence="11 12">
    <name type="scientific">Demequina litoralis</name>
    <dbReference type="NCBI Taxonomy" id="3051660"/>
    <lineage>
        <taxon>Bacteria</taxon>
        <taxon>Bacillati</taxon>
        <taxon>Actinomycetota</taxon>
        <taxon>Actinomycetes</taxon>
        <taxon>Micrococcales</taxon>
        <taxon>Demequinaceae</taxon>
        <taxon>Demequina</taxon>
    </lineage>
</organism>
<evidence type="ECO:0000256" key="4">
    <source>
        <dbReference type="ARBA" id="ARBA00022598"/>
    </source>
</evidence>
<dbReference type="EC" id="6.3.2.9" evidence="7 8"/>
<name>A0ABT8GAU9_9MICO</name>
<comment type="catalytic activity">
    <reaction evidence="7 8">
        <text>UDP-N-acetyl-alpha-D-muramoyl-L-alanine + D-glutamate + ATP = UDP-N-acetyl-alpha-D-muramoyl-L-alanyl-D-glutamate + ADP + phosphate + H(+)</text>
        <dbReference type="Rhea" id="RHEA:16429"/>
        <dbReference type="ChEBI" id="CHEBI:15378"/>
        <dbReference type="ChEBI" id="CHEBI:29986"/>
        <dbReference type="ChEBI" id="CHEBI:30616"/>
        <dbReference type="ChEBI" id="CHEBI:43474"/>
        <dbReference type="ChEBI" id="CHEBI:83898"/>
        <dbReference type="ChEBI" id="CHEBI:83900"/>
        <dbReference type="ChEBI" id="CHEBI:456216"/>
        <dbReference type="EC" id="6.3.2.9"/>
    </reaction>
</comment>
<keyword evidence="6 7" id="KW-0067">ATP-binding</keyword>
<evidence type="ECO:0000256" key="3">
    <source>
        <dbReference type="ARBA" id="ARBA00022490"/>
    </source>
</evidence>
<dbReference type="Pfam" id="PF02875">
    <property type="entry name" value="Mur_ligase_C"/>
    <property type="match status" value="1"/>
</dbReference>
<keyword evidence="7 8" id="KW-0961">Cell wall biogenesis/degradation</keyword>
<feature type="binding site" evidence="7">
    <location>
        <begin position="105"/>
        <end position="111"/>
    </location>
    <ligand>
        <name>ATP</name>
        <dbReference type="ChEBI" id="CHEBI:30616"/>
    </ligand>
</feature>
<evidence type="ECO:0000256" key="7">
    <source>
        <dbReference type="HAMAP-Rule" id="MF_00639"/>
    </source>
</evidence>
<dbReference type="SUPFAM" id="SSF53244">
    <property type="entry name" value="MurD-like peptide ligases, peptide-binding domain"/>
    <property type="match status" value="1"/>
</dbReference>
<dbReference type="HAMAP" id="MF_00639">
    <property type="entry name" value="MurD"/>
    <property type="match status" value="1"/>
</dbReference>
<dbReference type="GO" id="GO:0008764">
    <property type="term" value="F:UDP-N-acetylmuramoylalanine-D-glutamate ligase activity"/>
    <property type="evidence" value="ECO:0007669"/>
    <property type="project" value="UniProtKB-EC"/>
</dbReference>
<reference evidence="11" key="1">
    <citation type="submission" date="2023-06" db="EMBL/GenBank/DDBJ databases">
        <title>Sysu t00192.</title>
        <authorList>
            <person name="Gao L."/>
            <person name="Fang B.-Z."/>
            <person name="Li W.-J."/>
        </authorList>
    </citation>
    <scope>NUCLEOTIDE SEQUENCE</scope>
    <source>
        <strain evidence="11">SYSU T00192</strain>
    </source>
</reference>
<keyword evidence="5 7" id="KW-0547">Nucleotide-binding</keyword>
<evidence type="ECO:0000259" key="10">
    <source>
        <dbReference type="Pfam" id="PF08245"/>
    </source>
</evidence>
<keyword evidence="3 7" id="KW-0963">Cytoplasm</keyword>
<evidence type="ECO:0000259" key="9">
    <source>
        <dbReference type="Pfam" id="PF02875"/>
    </source>
</evidence>
<comment type="function">
    <text evidence="7 8">Cell wall formation. Catalyzes the addition of glutamate to the nucleotide precursor UDP-N-acetylmuramoyl-L-alanine (UMA).</text>
</comment>
<dbReference type="Gene3D" id="3.90.190.20">
    <property type="entry name" value="Mur ligase, C-terminal domain"/>
    <property type="match status" value="1"/>
</dbReference>
<dbReference type="InterPro" id="IPR036565">
    <property type="entry name" value="Mur-like_cat_sf"/>
</dbReference>
<keyword evidence="7 8" id="KW-0132">Cell division</keyword>
<protein>
    <recommendedName>
        <fullName evidence="7 8">UDP-N-acetylmuramoylalanine--D-glutamate ligase</fullName>
        <ecNumber evidence="7 8">6.3.2.9</ecNumber>
    </recommendedName>
    <alternativeName>
        <fullName evidence="7">D-glutamic acid-adding enzyme</fullName>
    </alternativeName>
    <alternativeName>
        <fullName evidence="7">UDP-N-acetylmuramoyl-L-alanyl-D-glutamate synthetase</fullName>
    </alternativeName>
</protein>
<evidence type="ECO:0000313" key="12">
    <source>
        <dbReference type="Proteomes" id="UP001172728"/>
    </source>
</evidence>
<dbReference type="InterPro" id="IPR013221">
    <property type="entry name" value="Mur_ligase_cen"/>
</dbReference>
<dbReference type="SUPFAM" id="SSF51984">
    <property type="entry name" value="MurCD N-terminal domain"/>
    <property type="match status" value="1"/>
</dbReference>
<dbReference type="NCBIfam" id="TIGR01087">
    <property type="entry name" value="murD"/>
    <property type="match status" value="1"/>
</dbReference>
<dbReference type="Gene3D" id="3.40.50.720">
    <property type="entry name" value="NAD(P)-binding Rossmann-like Domain"/>
    <property type="match status" value="1"/>
</dbReference>
<comment type="similarity">
    <text evidence="7">Belongs to the MurCDEF family.</text>
</comment>
<accession>A0ABT8GAU9</accession>
<comment type="pathway">
    <text evidence="2 7 8">Cell wall biogenesis; peptidoglycan biosynthesis.</text>
</comment>
<dbReference type="Proteomes" id="UP001172728">
    <property type="component" value="Unassembled WGS sequence"/>
</dbReference>
<keyword evidence="7 8" id="KW-0133">Cell shape</keyword>
<comment type="caution">
    <text evidence="11">The sequence shown here is derived from an EMBL/GenBank/DDBJ whole genome shotgun (WGS) entry which is preliminary data.</text>
</comment>
<dbReference type="EMBL" id="JAUHPW010000007">
    <property type="protein sequence ID" value="MDN4476187.1"/>
    <property type="molecule type" value="Genomic_DNA"/>
</dbReference>
<keyword evidence="7 8" id="KW-0131">Cell cycle</keyword>
<keyword evidence="7 8" id="KW-0573">Peptidoglycan synthesis</keyword>
<keyword evidence="4 7" id="KW-0436">Ligase</keyword>
<feature type="domain" description="Mur ligase C-terminal" evidence="9">
    <location>
        <begin position="313"/>
        <end position="433"/>
    </location>
</feature>
<dbReference type="Gene3D" id="3.40.1190.10">
    <property type="entry name" value="Mur-like, catalytic domain"/>
    <property type="match status" value="1"/>
</dbReference>
<feature type="domain" description="Mur ligase central" evidence="10">
    <location>
        <begin position="103"/>
        <end position="216"/>
    </location>
</feature>
<keyword evidence="12" id="KW-1185">Reference proteome</keyword>
<proteinExistence type="inferred from homology"/>
<evidence type="ECO:0000256" key="8">
    <source>
        <dbReference type="RuleBase" id="RU003664"/>
    </source>
</evidence>
<evidence type="ECO:0000256" key="1">
    <source>
        <dbReference type="ARBA" id="ARBA00004496"/>
    </source>
</evidence>
<evidence type="ECO:0000256" key="5">
    <source>
        <dbReference type="ARBA" id="ARBA00022741"/>
    </source>
</evidence>
<dbReference type="PANTHER" id="PTHR43692">
    <property type="entry name" value="UDP-N-ACETYLMURAMOYLALANINE--D-GLUTAMATE LIGASE"/>
    <property type="match status" value="1"/>
</dbReference>
<gene>
    <name evidence="7 11" type="primary">murD</name>
    <name evidence="11" type="ORF">QQX09_10010</name>
</gene>
<evidence type="ECO:0000256" key="6">
    <source>
        <dbReference type="ARBA" id="ARBA00022840"/>
    </source>
</evidence>
<dbReference type="InterPro" id="IPR005762">
    <property type="entry name" value="MurD"/>
</dbReference>
<dbReference type="PANTHER" id="PTHR43692:SF1">
    <property type="entry name" value="UDP-N-ACETYLMURAMOYLALANINE--D-GLUTAMATE LIGASE"/>
    <property type="match status" value="1"/>
</dbReference>
<sequence>MTDLTTLEGRRVLVLGVGIAGTSAAEVTRELGGTAVTVDANGAADHRDVSEVDLASFDVVMASPGFAPHSAAVRACEAAGLEIWSEMEFAWRVRRPGIPWVMVTGTNGKTTTTQMVGAIARAGGLDVRVCGNMGVPVIHAAREESDLVAVEIASLQLHFAHTISPHAAVCLNADDDHTDWHGSLEAYRADKAKVYQHVQVACVYPAADALVESMVAEADVVEGARAIGVTLGSPGPSQLGLVEGLLVDRAFVPDRHRQAAELGEVDDLAHLVAGDVPPYLVTNALAAAALCRAVGVPPEAVRDGLRSFRLDHHRTAWVRDLDGVAYVDDSKATNAHAVEAAFGGRADGSVVWIAGGLAKGQEFGALVEAIAGRVRAAVLIGVDQEPLAAALATHAPDIPVVPVPPGEDVMSRAVEAARGLAEPGDTVLLSPACASMDQFRSYADRGEAFTRAVEAWDR</sequence>
<dbReference type="RefSeq" id="WP_301134136.1">
    <property type="nucleotide sequence ID" value="NZ_JAUHPW010000007.1"/>
</dbReference>
<evidence type="ECO:0000313" key="11">
    <source>
        <dbReference type="EMBL" id="MDN4476187.1"/>
    </source>
</evidence>
<dbReference type="InterPro" id="IPR004101">
    <property type="entry name" value="Mur_ligase_C"/>
</dbReference>
<comment type="subcellular location">
    <subcellularLocation>
        <location evidence="1 7 8">Cytoplasm</location>
    </subcellularLocation>
</comment>
<evidence type="ECO:0000256" key="2">
    <source>
        <dbReference type="ARBA" id="ARBA00004752"/>
    </source>
</evidence>
<dbReference type="InterPro" id="IPR036615">
    <property type="entry name" value="Mur_ligase_C_dom_sf"/>
</dbReference>